<dbReference type="EC" id="1.11.1.24" evidence="3"/>
<evidence type="ECO:0000313" key="16">
    <source>
        <dbReference type="Proteomes" id="UP000199650"/>
    </source>
</evidence>
<feature type="domain" description="Thioredoxin" evidence="14">
    <location>
        <begin position="6"/>
        <end position="159"/>
    </location>
</feature>
<comment type="function">
    <text evidence="1">Thiol-specific peroxidase that catalyzes the reduction of hydrogen peroxide and organic hydroperoxides to water and alcohols, respectively. Plays a role in cell protection against oxidative stress by detoxifying peroxides and as sensor of hydrogen peroxide-mediated signaling events.</text>
</comment>
<proteinExistence type="inferred from homology"/>
<dbReference type="InterPro" id="IPR036249">
    <property type="entry name" value="Thioredoxin-like_sf"/>
</dbReference>
<sequence length="160" mass="17578">MTDNMLKAGDIAPDFTLPQDGGAPVALSQLAPAPVVLYFYPKDNTPGCTTEALDFSALLPEFRALGTKVFGVSKDSLKKHENFRTKQELSVPLLSDADSDVCERYGTWGEKKNYGRTYMGITRATFLIGPDRKIVQVWDKVKVKGHADEVLAATRALVNQ</sequence>
<dbReference type="GO" id="GO:0008379">
    <property type="term" value="F:thioredoxin peroxidase activity"/>
    <property type="evidence" value="ECO:0007669"/>
    <property type="project" value="TreeGrafter"/>
</dbReference>
<evidence type="ECO:0000259" key="14">
    <source>
        <dbReference type="PROSITE" id="PS51352"/>
    </source>
</evidence>
<dbReference type="GO" id="GO:0034599">
    <property type="term" value="P:cellular response to oxidative stress"/>
    <property type="evidence" value="ECO:0007669"/>
    <property type="project" value="TreeGrafter"/>
</dbReference>
<dbReference type="InterPro" id="IPR050924">
    <property type="entry name" value="Peroxiredoxin_BCP/PrxQ"/>
</dbReference>
<dbReference type="InterPro" id="IPR000866">
    <property type="entry name" value="AhpC/TSA"/>
</dbReference>
<dbReference type="PROSITE" id="PS51352">
    <property type="entry name" value="THIOREDOXIN_2"/>
    <property type="match status" value="1"/>
</dbReference>
<evidence type="ECO:0000256" key="11">
    <source>
        <dbReference type="ARBA" id="ARBA00042639"/>
    </source>
</evidence>
<dbReference type="InterPro" id="IPR024706">
    <property type="entry name" value="Peroxiredoxin_AhpC-typ"/>
</dbReference>
<evidence type="ECO:0000256" key="6">
    <source>
        <dbReference type="ARBA" id="ARBA00023002"/>
    </source>
</evidence>
<dbReference type="PANTHER" id="PTHR42801">
    <property type="entry name" value="THIOREDOXIN-DEPENDENT PEROXIDE REDUCTASE"/>
    <property type="match status" value="1"/>
</dbReference>
<dbReference type="PIRSF" id="PIRSF000239">
    <property type="entry name" value="AHPC"/>
    <property type="match status" value="1"/>
</dbReference>
<keyword evidence="4" id="KW-0575">Peroxidase</keyword>
<comment type="similarity">
    <text evidence="10">Belongs to the peroxiredoxin family. BCP/PrxQ subfamily.</text>
</comment>
<dbReference type="CDD" id="cd03017">
    <property type="entry name" value="PRX_BCP"/>
    <property type="match status" value="1"/>
</dbReference>
<keyword evidence="6" id="KW-0560">Oxidoreductase</keyword>
<evidence type="ECO:0000256" key="8">
    <source>
        <dbReference type="ARBA" id="ARBA00023284"/>
    </source>
</evidence>
<keyword evidence="7" id="KW-1015">Disulfide bond</keyword>
<keyword evidence="8" id="KW-0676">Redox-active center</keyword>
<dbReference type="RefSeq" id="WP_245744683.1">
    <property type="nucleotide sequence ID" value="NZ_FOJB01000001.1"/>
</dbReference>
<evidence type="ECO:0000256" key="2">
    <source>
        <dbReference type="ARBA" id="ARBA00011245"/>
    </source>
</evidence>
<dbReference type="FunFam" id="3.40.30.10:FF:000007">
    <property type="entry name" value="Thioredoxin-dependent thiol peroxidase"/>
    <property type="match status" value="1"/>
</dbReference>
<keyword evidence="5" id="KW-0049">Antioxidant</keyword>
<dbReference type="Proteomes" id="UP000199650">
    <property type="component" value="Unassembled WGS sequence"/>
</dbReference>
<dbReference type="EMBL" id="FOJB01000001">
    <property type="protein sequence ID" value="SEW13239.1"/>
    <property type="molecule type" value="Genomic_DNA"/>
</dbReference>
<dbReference type="InterPro" id="IPR013766">
    <property type="entry name" value="Thioredoxin_domain"/>
</dbReference>
<accession>A0A1I0PFS1</accession>
<dbReference type="Pfam" id="PF00578">
    <property type="entry name" value="AhpC-TSA"/>
    <property type="match status" value="1"/>
</dbReference>
<dbReference type="Gene3D" id="3.40.30.10">
    <property type="entry name" value="Glutaredoxin"/>
    <property type="match status" value="1"/>
</dbReference>
<dbReference type="STRING" id="1173584.SAMN05444851_1609"/>
<comment type="subunit">
    <text evidence="2">Monomer.</text>
</comment>
<organism evidence="15 16">
    <name type="scientific">Aliiroseovarius sediminilitoris</name>
    <dbReference type="NCBI Taxonomy" id="1173584"/>
    <lineage>
        <taxon>Bacteria</taxon>
        <taxon>Pseudomonadati</taxon>
        <taxon>Pseudomonadota</taxon>
        <taxon>Alphaproteobacteria</taxon>
        <taxon>Rhodobacterales</taxon>
        <taxon>Paracoccaceae</taxon>
        <taxon>Aliiroseovarius</taxon>
    </lineage>
</organism>
<evidence type="ECO:0000313" key="15">
    <source>
        <dbReference type="EMBL" id="SEW13239.1"/>
    </source>
</evidence>
<evidence type="ECO:0000256" key="13">
    <source>
        <dbReference type="PIRSR" id="PIRSR000239-1"/>
    </source>
</evidence>
<dbReference type="NCBIfam" id="NF006960">
    <property type="entry name" value="PRK09437.1"/>
    <property type="match status" value="1"/>
</dbReference>
<comment type="catalytic activity">
    <reaction evidence="12">
        <text>a hydroperoxide + [thioredoxin]-dithiol = an alcohol + [thioredoxin]-disulfide + H2O</text>
        <dbReference type="Rhea" id="RHEA:62620"/>
        <dbReference type="Rhea" id="RHEA-COMP:10698"/>
        <dbReference type="Rhea" id="RHEA-COMP:10700"/>
        <dbReference type="ChEBI" id="CHEBI:15377"/>
        <dbReference type="ChEBI" id="CHEBI:29950"/>
        <dbReference type="ChEBI" id="CHEBI:30879"/>
        <dbReference type="ChEBI" id="CHEBI:35924"/>
        <dbReference type="ChEBI" id="CHEBI:50058"/>
        <dbReference type="EC" id="1.11.1.24"/>
    </reaction>
</comment>
<dbReference type="AlphaFoldDB" id="A0A1I0PFS1"/>
<dbReference type="GO" id="GO:0045454">
    <property type="term" value="P:cell redox homeostasis"/>
    <property type="evidence" value="ECO:0007669"/>
    <property type="project" value="TreeGrafter"/>
</dbReference>
<evidence type="ECO:0000256" key="1">
    <source>
        <dbReference type="ARBA" id="ARBA00003330"/>
    </source>
</evidence>
<evidence type="ECO:0000256" key="10">
    <source>
        <dbReference type="ARBA" id="ARBA00038489"/>
    </source>
</evidence>
<protein>
    <recommendedName>
        <fullName evidence="3">thioredoxin-dependent peroxiredoxin</fullName>
        <ecNumber evidence="3">1.11.1.24</ecNumber>
    </recommendedName>
    <alternativeName>
        <fullName evidence="9">Thioredoxin peroxidase</fullName>
    </alternativeName>
    <alternativeName>
        <fullName evidence="11">Thioredoxin-dependent peroxiredoxin Bcp</fullName>
    </alternativeName>
</protein>
<evidence type="ECO:0000256" key="7">
    <source>
        <dbReference type="ARBA" id="ARBA00023157"/>
    </source>
</evidence>
<reference evidence="15 16" key="1">
    <citation type="submission" date="2016-10" db="EMBL/GenBank/DDBJ databases">
        <authorList>
            <person name="de Groot N.N."/>
        </authorList>
    </citation>
    <scope>NUCLEOTIDE SEQUENCE [LARGE SCALE GENOMIC DNA]</scope>
    <source>
        <strain evidence="15 16">DSM 29439</strain>
    </source>
</reference>
<keyword evidence="16" id="KW-1185">Reference proteome</keyword>
<dbReference type="GO" id="GO:0005737">
    <property type="term" value="C:cytoplasm"/>
    <property type="evidence" value="ECO:0007669"/>
    <property type="project" value="TreeGrafter"/>
</dbReference>
<evidence type="ECO:0000256" key="5">
    <source>
        <dbReference type="ARBA" id="ARBA00022862"/>
    </source>
</evidence>
<evidence type="ECO:0000256" key="12">
    <source>
        <dbReference type="ARBA" id="ARBA00049091"/>
    </source>
</evidence>
<feature type="active site" description="Cysteine sulfenic acid (-SOH) intermediate; for peroxidase activity" evidence="13">
    <location>
        <position position="48"/>
    </location>
</feature>
<dbReference type="SUPFAM" id="SSF52833">
    <property type="entry name" value="Thioredoxin-like"/>
    <property type="match status" value="1"/>
</dbReference>
<name>A0A1I0PFS1_9RHOB</name>
<evidence type="ECO:0000256" key="9">
    <source>
        <dbReference type="ARBA" id="ARBA00032824"/>
    </source>
</evidence>
<evidence type="ECO:0000256" key="3">
    <source>
        <dbReference type="ARBA" id="ARBA00013017"/>
    </source>
</evidence>
<dbReference type="PANTHER" id="PTHR42801:SF4">
    <property type="entry name" value="AHPC_TSA FAMILY PROTEIN"/>
    <property type="match status" value="1"/>
</dbReference>
<gene>
    <name evidence="15" type="ORF">SAMN05444851_1609</name>
</gene>
<evidence type="ECO:0000256" key="4">
    <source>
        <dbReference type="ARBA" id="ARBA00022559"/>
    </source>
</evidence>